<evidence type="ECO:0000313" key="1">
    <source>
        <dbReference type="EMBL" id="KAJ8664335.1"/>
    </source>
</evidence>
<sequence>MNLSEKIVIVIDSAQESFSTPFEFESDKKMSCFQMFKRITEIFVCNKNFINKKHEFALMVLTPSDVQWKCDFTSDVDSFRKKLDTVQDTLVENSQKYFPLQNAFELVHQRLTRSKLLTHDNIVRLIFLYSRSENFPKFNLADTIIEELAEGTNFFIDLIYVHEPSCSEHKCKEIFIELNKMKMHKTSYILEVARDAMELHRFMARLLAHPIQRVN</sequence>
<evidence type="ECO:0000313" key="2">
    <source>
        <dbReference type="Proteomes" id="UP001239111"/>
    </source>
</evidence>
<keyword evidence="2" id="KW-1185">Reference proteome</keyword>
<dbReference type="EMBL" id="CM056744">
    <property type="protein sequence ID" value="KAJ8664335.1"/>
    <property type="molecule type" value="Genomic_DNA"/>
</dbReference>
<organism evidence="1 2">
    <name type="scientific">Eretmocerus hayati</name>
    <dbReference type="NCBI Taxonomy" id="131215"/>
    <lineage>
        <taxon>Eukaryota</taxon>
        <taxon>Metazoa</taxon>
        <taxon>Ecdysozoa</taxon>
        <taxon>Arthropoda</taxon>
        <taxon>Hexapoda</taxon>
        <taxon>Insecta</taxon>
        <taxon>Pterygota</taxon>
        <taxon>Neoptera</taxon>
        <taxon>Endopterygota</taxon>
        <taxon>Hymenoptera</taxon>
        <taxon>Apocrita</taxon>
        <taxon>Proctotrupomorpha</taxon>
        <taxon>Chalcidoidea</taxon>
        <taxon>Aphelinidae</taxon>
        <taxon>Aphelininae</taxon>
        <taxon>Eretmocerus</taxon>
    </lineage>
</organism>
<gene>
    <name evidence="1" type="ORF">QAD02_005997</name>
</gene>
<dbReference type="Proteomes" id="UP001239111">
    <property type="component" value="Chromosome 4"/>
</dbReference>
<proteinExistence type="predicted"/>
<name>A0ACC2N3S8_9HYME</name>
<reference evidence="1" key="1">
    <citation type="submission" date="2023-04" db="EMBL/GenBank/DDBJ databases">
        <title>A chromosome-level genome assembly of the parasitoid wasp Eretmocerus hayati.</title>
        <authorList>
            <person name="Zhong Y."/>
            <person name="Liu S."/>
            <person name="Liu Y."/>
        </authorList>
    </citation>
    <scope>NUCLEOTIDE SEQUENCE</scope>
    <source>
        <strain evidence="1">ZJU_SS_LIU_2023</strain>
    </source>
</reference>
<comment type="caution">
    <text evidence="1">The sequence shown here is derived from an EMBL/GenBank/DDBJ whole genome shotgun (WGS) entry which is preliminary data.</text>
</comment>
<protein>
    <submittedName>
        <fullName evidence="1">Uncharacterized protein</fullName>
    </submittedName>
</protein>
<accession>A0ACC2N3S8</accession>